<dbReference type="GO" id="GO:0005829">
    <property type="term" value="C:cytosol"/>
    <property type="evidence" value="ECO:0007669"/>
    <property type="project" value="TreeGrafter"/>
</dbReference>
<evidence type="ECO:0000313" key="7">
    <source>
        <dbReference type="EMBL" id="STD59328.1"/>
    </source>
</evidence>
<dbReference type="Proteomes" id="UP000267844">
    <property type="component" value="Unassembled WGS sequence"/>
</dbReference>
<dbReference type="Gene3D" id="3.30.420.10">
    <property type="entry name" value="Ribonuclease H-like superfamily/Ribonuclease H"/>
    <property type="match status" value="1"/>
</dbReference>
<dbReference type="EMBL" id="UFXS01000001">
    <property type="protein sequence ID" value="STD55840.1"/>
    <property type="molecule type" value="Genomic_DNA"/>
</dbReference>
<reference evidence="7 9" key="1">
    <citation type="submission" date="2018-06" db="EMBL/GenBank/DDBJ databases">
        <authorList>
            <consortium name="Pathogen Informatics"/>
            <person name="Doyle S."/>
        </authorList>
    </citation>
    <scope>NUCLEOTIDE SEQUENCE [LARGE SCALE GENOMIC DNA]</scope>
    <source>
        <strain evidence="7 9">NCTC13456</strain>
    </source>
</reference>
<dbReference type="PANTHER" id="PTHR10948:SF23">
    <property type="entry name" value="TRANSPOSASE INSI FOR INSERTION SEQUENCE ELEMENT IS30A-RELATED"/>
    <property type="match status" value="1"/>
</dbReference>
<evidence type="ECO:0000313" key="5">
    <source>
        <dbReference type="EMBL" id="STD55840.1"/>
    </source>
</evidence>
<dbReference type="Pfam" id="PF00665">
    <property type="entry name" value="rve"/>
    <property type="match status" value="1"/>
</dbReference>
<proteinExistence type="predicted"/>
<evidence type="ECO:0000313" key="10">
    <source>
        <dbReference type="Proteomes" id="UP000267844"/>
    </source>
</evidence>
<dbReference type="InterPro" id="IPR051917">
    <property type="entry name" value="Transposase-Integrase"/>
</dbReference>
<dbReference type="InterPro" id="IPR025246">
    <property type="entry name" value="IS30-like_HTH"/>
</dbReference>
<protein>
    <submittedName>
        <fullName evidence="3">IS30 family transposase</fullName>
    </submittedName>
    <submittedName>
        <fullName evidence="7">Transposase and inactivated derivatives, IS30 family</fullName>
    </submittedName>
</protein>
<evidence type="ECO:0000313" key="4">
    <source>
        <dbReference type="EMBL" id="STD53366.1"/>
    </source>
</evidence>
<dbReference type="EMBL" id="UFXS01000001">
    <property type="protein sequence ID" value="STD59328.1"/>
    <property type="molecule type" value="Genomic_DNA"/>
</dbReference>
<name>A0A376GHP6_9FLAO</name>
<accession>A0A376GHP6</accession>
<dbReference type="Pfam" id="PF13936">
    <property type="entry name" value="HTH_38"/>
    <property type="match status" value="1"/>
</dbReference>
<keyword evidence="1" id="KW-0233">DNA recombination</keyword>
<dbReference type="EMBL" id="UFXS01000001">
    <property type="protein sequence ID" value="STD53366.1"/>
    <property type="molecule type" value="Genomic_DNA"/>
</dbReference>
<dbReference type="PANTHER" id="PTHR10948">
    <property type="entry name" value="TRANSPOSASE"/>
    <property type="match status" value="1"/>
</dbReference>
<evidence type="ECO:0000313" key="3">
    <source>
        <dbReference type="EMBL" id="RRT86439.1"/>
    </source>
</evidence>
<dbReference type="GO" id="GO:0004803">
    <property type="term" value="F:transposase activity"/>
    <property type="evidence" value="ECO:0007669"/>
    <property type="project" value="TreeGrafter"/>
</dbReference>
<dbReference type="InterPro" id="IPR012337">
    <property type="entry name" value="RNaseH-like_sf"/>
</dbReference>
<dbReference type="GO" id="GO:0015074">
    <property type="term" value="P:DNA integration"/>
    <property type="evidence" value="ECO:0007669"/>
    <property type="project" value="InterPro"/>
</dbReference>
<dbReference type="InterPro" id="IPR036397">
    <property type="entry name" value="RNaseH_sf"/>
</dbReference>
<dbReference type="InterPro" id="IPR001584">
    <property type="entry name" value="Integrase_cat-core"/>
</dbReference>
<dbReference type="AlphaFoldDB" id="A0A376GHP6"/>
<dbReference type="GO" id="GO:0003676">
    <property type="term" value="F:nucleic acid binding"/>
    <property type="evidence" value="ECO:0007669"/>
    <property type="project" value="InterPro"/>
</dbReference>
<evidence type="ECO:0000313" key="9">
    <source>
        <dbReference type="Proteomes" id="UP000254737"/>
    </source>
</evidence>
<dbReference type="SUPFAM" id="SSF53098">
    <property type="entry name" value="Ribonuclease H-like"/>
    <property type="match status" value="1"/>
</dbReference>
<sequence>MSQNYTRLTLQERFKIEKYLDQKLSISAIAILLNRNKSTISREVNRFKKRAYDAFISNQIAFEISMNKNYRRSKILSNKKLLKIVHAKLKKRWSPEQISIFLKQNFPHQKPMNVSHETIYFYIYLHSKSHLKKKLIESLRQKKKTRGPARSKESKDIKIKDRISIDERPQEVIGREIPGHWEGDLIIGKDHKSAIGTLVERSTRAVILVHLKDKNAETVRKAFEKEFKKLPKLMKKSLTYDNGTEMAQHKLFTKNTKVQVYFTHPYSPWERPTNENTNGLLRDYFPKGTDLSIYSEKELKKVQRELNERPRKVLDGYSPAQVFNRMIIQQIK</sequence>
<dbReference type="EMBL" id="UFXS01000001">
    <property type="protein sequence ID" value="STD59283.1"/>
    <property type="molecule type" value="Genomic_DNA"/>
</dbReference>
<dbReference type="Proteomes" id="UP000254737">
    <property type="component" value="Unassembled WGS sequence"/>
</dbReference>
<evidence type="ECO:0000313" key="6">
    <source>
        <dbReference type="EMBL" id="STD59283.1"/>
    </source>
</evidence>
<organism evidence="7 9">
    <name type="scientific">Empedobacter falsenii</name>
    <dbReference type="NCBI Taxonomy" id="343874"/>
    <lineage>
        <taxon>Bacteria</taxon>
        <taxon>Pseudomonadati</taxon>
        <taxon>Bacteroidota</taxon>
        <taxon>Flavobacteriia</taxon>
        <taxon>Flavobacteriales</taxon>
        <taxon>Weeksellaceae</taxon>
        <taxon>Empedobacter</taxon>
    </lineage>
</organism>
<dbReference type="GO" id="GO:0032196">
    <property type="term" value="P:transposition"/>
    <property type="evidence" value="ECO:0007669"/>
    <property type="project" value="TreeGrafter"/>
</dbReference>
<evidence type="ECO:0000259" key="2">
    <source>
        <dbReference type="PROSITE" id="PS50994"/>
    </source>
</evidence>
<dbReference type="RefSeq" id="WP_114998439.1">
    <property type="nucleotide sequence ID" value="NZ_RHPN01000087.1"/>
</dbReference>
<gene>
    <name evidence="3" type="ORF">EGI89_15460</name>
    <name evidence="4" type="ORF">NCTC13456_00455</name>
    <name evidence="5" type="ORF">NCTC13456_01820</name>
    <name evidence="6" type="ORF">NCTC13456_02923</name>
    <name evidence="7" type="ORF">NCTC13456_02974</name>
    <name evidence="8" type="ORF">NCTC13456_03231</name>
</gene>
<dbReference type="GO" id="GO:0006310">
    <property type="term" value="P:DNA recombination"/>
    <property type="evidence" value="ECO:0007669"/>
    <property type="project" value="UniProtKB-KW"/>
</dbReference>
<dbReference type="EMBL" id="RHPO01000086">
    <property type="protein sequence ID" value="RRT86439.1"/>
    <property type="molecule type" value="Genomic_DNA"/>
</dbReference>
<dbReference type="InterPro" id="IPR053392">
    <property type="entry name" value="Transposase_IS30-like"/>
</dbReference>
<dbReference type="NCBIfam" id="NF033563">
    <property type="entry name" value="transpos_IS30"/>
    <property type="match status" value="1"/>
</dbReference>
<dbReference type="PROSITE" id="PS50994">
    <property type="entry name" value="INTEGRASE"/>
    <property type="match status" value="1"/>
</dbReference>
<reference evidence="3 10" key="2">
    <citation type="submission" date="2018-10" db="EMBL/GenBank/DDBJ databases">
        <title>Transmission dynamics of multidrug resistant bacteria on intensive care unit surfaces.</title>
        <authorList>
            <person name="D'Souza A.W."/>
            <person name="Potter R.F."/>
            <person name="Wallace M."/>
            <person name="Shupe A."/>
            <person name="Patel S."/>
            <person name="Sun S."/>
            <person name="Gul D."/>
            <person name="Kwon J.H."/>
            <person name="Andleeb S."/>
            <person name="Burnham C.-A.D."/>
            <person name="Dantas G."/>
        </authorList>
    </citation>
    <scope>NUCLEOTIDE SEQUENCE [LARGE SCALE GENOMIC DNA]</scope>
    <source>
        <strain evidence="3 10">WF_348</strain>
    </source>
</reference>
<evidence type="ECO:0000256" key="1">
    <source>
        <dbReference type="ARBA" id="ARBA00023172"/>
    </source>
</evidence>
<dbReference type="EMBL" id="UFXS01000001">
    <property type="protein sequence ID" value="STD59569.1"/>
    <property type="molecule type" value="Genomic_DNA"/>
</dbReference>
<feature type="domain" description="Integrase catalytic" evidence="2">
    <location>
        <begin position="165"/>
        <end position="327"/>
    </location>
</feature>
<evidence type="ECO:0000313" key="8">
    <source>
        <dbReference type="EMBL" id="STD59569.1"/>
    </source>
</evidence>